<keyword evidence="4 6" id="KW-0472">Membrane</keyword>
<sequence length="695" mass="77133">MALSHRPRRSRSRSPAQSLVSNFSKPSTQSQPKRRIRKSWTSNMAKSPSIMSFSKGQRISVHVGELLHAPPSPRYHPYSQSPGSNSTLGLAPVMGGLQTPYDSRSLLVRPELSRSRSTSNSSSVGPFSIDCGAIHAQPADINPRSTRSPTSPLDHFEKWFPDSPTEAPQPLFHEKARKHISKALPPAPFHVFDPSKKRQLVVLVTFVAILSPLSMSIYFPTIRAISNDFDVSITLVLLTISIYIIIQGIAPFFWLPLCDAFGRRPMFIITLIIFLGADVGLLLSNSFVTLTMLRGLQSFGTAALTATCQAVIGDISTPQERKKYIGFFGATLTFTFVSPTIGGLLTYFAGWRAIFWFLGAFGLIALVLIILFLPETLRSIAGNGSYRLGYIHQPLINMITSSHDAILEPDSDDCFKISLTFLTLRSFVEPLFCLKQKNVLISTIFGAVTFAIFTTTIATTTTMFKEHYQYLSSLYIGLAFLPAGAGSVFTFFSIGYLMDHDLKVTEIHYRHMHGLDASDILNFKSLEDFPIERARLRNLWWITLIFISTVGGYGFSFQKKSHSIAAPLIIQFIIGASATAILLLNSVLIGDLSRQRVSVGPAMNLVRFLLTGLAIGTVQPSLDKIGSGFTFLAMALIMLSATPTMLLLWFFGKPWVARRNSSWPKPRLIKFSGWQIGNGLTDKIKDIRWPEVFKR</sequence>
<evidence type="ECO:0000256" key="6">
    <source>
        <dbReference type="SAM" id="Phobius"/>
    </source>
</evidence>
<feature type="transmembrane region" description="Helical" evidence="6">
    <location>
        <begin position="324"/>
        <end position="348"/>
    </location>
</feature>
<dbReference type="GO" id="GO:0022857">
    <property type="term" value="F:transmembrane transporter activity"/>
    <property type="evidence" value="ECO:0007669"/>
    <property type="project" value="InterPro"/>
</dbReference>
<gene>
    <name evidence="8" type="ORF">GLAREA_01580</name>
</gene>
<evidence type="ECO:0000256" key="5">
    <source>
        <dbReference type="SAM" id="MobiDB-lite"/>
    </source>
</evidence>
<dbReference type="GeneID" id="19460638"/>
<dbReference type="AlphaFoldDB" id="S3DGD5"/>
<feature type="transmembrane region" description="Helical" evidence="6">
    <location>
        <begin position="267"/>
        <end position="288"/>
    </location>
</feature>
<dbReference type="InterPro" id="IPR011701">
    <property type="entry name" value="MFS"/>
</dbReference>
<dbReference type="OMA" id="KRTWQKD"/>
<keyword evidence="2 6" id="KW-0812">Transmembrane</keyword>
<organism evidence="8 9">
    <name type="scientific">Glarea lozoyensis (strain ATCC 20868 / MF5171)</name>
    <dbReference type="NCBI Taxonomy" id="1116229"/>
    <lineage>
        <taxon>Eukaryota</taxon>
        <taxon>Fungi</taxon>
        <taxon>Dikarya</taxon>
        <taxon>Ascomycota</taxon>
        <taxon>Pezizomycotina</taxon>
        <taxon>Leotiomycetes</taxon>
        <taxon>Helotiales</taxon>
        <taxon>Helotiaceae</taxon>
        <taxon>Glarea</taxon>
    </lineage>
</organism>
<feature type="domain" description="Major facilitator superfamily (MFS) profile" evidence="7">
    <location>
        <begin position="200"/>
        <end position="653"/>
    </location>
</feature>
<dbReference type="PROSITE" id="PS50850">
    <property type="entry name" value="MFS"/>
    <property type="match status" value="1"/>
</dbReference>
<name>S3DGD5_GLAL2</name>
<dbReference type="GO" id="GO:0005886">
    <property type="term" value="C:plasma membrane"/>
    <property type="evidence" value="ECO:0007669"/>
    <property type="project" value="TreeGrafter"/>
</dbReference>
<feature type="transmembrane region" description="Helical" evidence="6">
    <location>
        <begin position="439"/>
        <end position="462"/>
    </location>
</feature>
<feature type="transmembrane region" description="Helical" evidence="6">
    <location>
        <begin position="539"/>
        <end position="558"/>
    </location>
</feature>
<evidence type="ECO:0000256" key="3">
    <source>
        <dbReference type="ARBA" id="ARBA00022989"/>
    </source>
</evidence>
<evidence type="ECO:0000259" key="7">
    <source>
        <dbReference type="PROSITE" id="PS50850"/>
    </source>
</evidence>
<keyword evidence="9" id="KW-1185">Reference proteome</keyword>
<feature type="transmembrane region" description="Helical" evidence="6">
    <location>
        <begin position="231"/>
        <end position="255"/>
    </location>
</feature>
<feature type="region of interest" description="Disordered" evidence="5">
    <location>
        <begin position="1"/>
        <end position="53"/>
    </location>
</feature>
<evidence type="ECO:0000313" key="9">
    <source>
        <dbReference type="Proteomes" id="UP000016922"/>
    </source>
</evidence>
<feature type="transmembrane region" description="Helical" evidence="6">
    <location>
        <begin position="628"/>
        <end position="651"/>
    </location>
</feature>
<reference evidence="8 9" key="1">
    <citation type="journal article" date="2013" name="BMC Genomics">
        <title>Genomics-driven discovery of the pneumocandin biosynthetic gene cluster in the fungus Glarea lozoyensis.</title>
        <authorList>
            <person name="Chen L."/>
            <person name="Yue Q."/>
            <person name="Zhang X."/>
            <person name="Xiang M."/>
            <person name="Wang C."/>
            <person name="Li S."/>
            <person name="Che Y."/>
            <person name="Ortiz-Lopez F.J."/>
            <person name="Bills G.F."/>
            <person name="Liu X."/>
            <person name="An Z."/>
        </authorList>
    </citation>
    <scope>NUCLEOTIDE SEQUENCE [LARGE SCALE GENOMIC DNA]</scope>
    <source>
        <strain evidence="9">ATCC 20868 / MF5171</strain>
    </source>
</reference>
<dbReference type="KEGG" id="glz:GLAREA_01580"/>
<evidence type="ECO:0000313" key="8">
    <source>
        <dbReference type="EMBL" id="EPE25668.1"/>
    </source>
</evidence>
<feature type="transmembrane region" description="Helical" evidence="6">
    <location>
        <begin position="200"/>
        <end position="219"/>
    </location>
</feature>
<comment type="subcellular location">
    <subcellularLocation>
        <location evidence="1">Membrane</location>
        <topology evidence="1">Multi-pass membrane protein</topology>
    </subcellularLocation>
</comment>
<protein>
    <submittedName>
        <fullName evidence="8">MFS general substrate transporter</fullName>
    </submittedName>
</protein>
<dbReference type="PANTHER" id="PTHR23502">
    <property type="entry name" value="MAJOR FACILITATOR SUPERFAMILY"/>
    <property type="match status" value="1"/>
</dbReference>
<dbReference type="EMBL" id="KE145371">
    <property type="protein sequence ID" value="EPE25668.1"/>
    <property type="molecule type" value="Genomic_DNA"/>
</dbReference>
<dbReference type="Gene3D" id="1.20.1250.20">
    <property type="entry name" value="MFS general substrate transporter like domains"/>
    <property type="match status" value="1"/>
</dbReference>
<dbReference type="Proteomes" id="UP000016922">
    <property type="component" value="Unassembled WGS sequence"/>
</dbReference>
<dbReference type="InterPro" id="IPR020846">
    <property type="entry name" value="MFS_dom"/>
</dbReference>
<feature type="transmembrane region" description="Helical" evidence="6">
    <location>
        <begin position="474"/>
        <end position="498"/>
    </location>
</feature>
<dbReference type="HOGENOM" id="CLU_008455_8_4_1"/>
<dbReference type="OrthoDB" id="440553at2759"/>
<feature type="compositionally biased region" description="Basic residues" evidence="5">
    <location>
        <begin position="1"/>
        <end position="12"/>
    </location>
</feature>
<feature type="transmembrane region" description="Helical" evidence="6">
    <location>
        <begin position="605"/>
        <end position="622"/>
    </location>
</feature>
<evidence type="ECO:0000256" key="4">
    <source>
        <dbReference type="ARBA" id="ARBA00023136"/>
    </source>
</evidence>
<evidence type="ECO:0000256" key="2">
    <source>
        <dbReference type="ARBA" id="ARBA00022692"/>
    </source>
</evidence>
<feature type="compositionally biased region" description="Polar residues" evidence="5">
    <location>
        <begin position="39"/>
        <end position="53"/>
    </location>
</feature>
<accession>S3DGD5</accession>
<dbReference type="RefSeq" id="XP_008086987.1">
    <property type="nucleotide sequence ID" value="XM_008088796.1"/>
</dbReference>
<proteinExistence type="predicted"/>
<feature type="transmembrane region" description="Helical" evidence="6">
    <location>
        <begin position="564"/>
        <end position="584"/>
    </location>
</feature>
<evidence type="ECO:0000256" key="1">
    <source>
        <dbReference type="ARBA" id="ARBA00004141"/>
    </source>
</evidence>
<dbReference type="Pfam" id="PF07690">
    <property type="entry name" value="MFS_1"/>
    <property type="match status" value="1"/>
</dbReference>
<dbReference type="InterPro" id="IPR036259">
    <property type="entry name" value="MFS_trans_sf"/>
</dbReference>
<keyword evidence="3 6" id="KW-1133">Transmembrane helix</keyword>
<feature type="transmembrane region" description="Helical" evidence="6">
    <location>
        <begin position="354"/>
        <end position="373"/>
    </location>
</feature>
<dbReference type="PANTHER" id="PTHR23502:SF26">
    <property type="entry name" value="MAJOR FACILITATOR SUPERFAMILY (MFS) PROFILE DOMAIN-CONTAINING PROTEIN"/>
    <property type="match status" value="1"/>
</dbReference>
<feature type="compositionally biased region" description="Polar residues" evidence="5">
    <location>
        <begin position="16"/>
        <end position="31"/>
    </location>
</feature>
<dbReference type="SUPFAM" id="SSF103473">
    <property type="entry name" value="MFS general substrate transporter"/>
    <property type="match status" value="1"/>
</dbReference>
<dbReference type="eggNOG" id="KOG0255">
    <property type="taxonomic scope" value="Eukaryota"/>
</dbReference>